<proteinExistence type="predicted"/>
<comment type="caution">
    <text evidence="7">The sequence shown here is derived from an EMBL/GenBank/DDBJ whole genome shotgun (WGS) entry which is preliminary data.</text>
</comment>
<dbReference type="InterPro" id="IPR006612">
    <property type="entry name" value="THAP_Znf"/>
</dbReference>
<dbReference type="Proteomes" id="UP001557470">
    <property type="component" value="Unassembled WGS sequence"/>
</dbReference>
<evidence type="ECO:0000256" key="4">
    <source>
        <dbReference type="ARBA" id="ARBA00023125"/>
    </source>
</evidence>
<evidence type="ECO:0000256" key="1">
    <source>
        <dbReference type="ARBA" id="ARBA00022723"/>
    </source>
</evidence>
<keyword evidence="5" id="KW-0175">Coiled coil</keyword>
<evidence type="ECO:0000256" key="5">
    <source>
        <dbReference type="SAM" id="Coils"/>
    </source>
</evidence>
<keyword evidence="3" id="KW-0862">Zinc</keyword>
<gene>
    <name evidence="7" type="ORF">UPYG_G00142100</name>
</gene>
<keyword evidence="1" id="KW-0479">Metal-binding</keyword>
<name>A0ABD0X039_UMBPY</name>
<dbReference type="GO" id="GO:0008270">
    <property type="term" value="F:zinc ion binding"/>
    <property type="evidence" value="ECO:0007669"/>
    <property type="project" value="UniProtKB-KW"/>
</dbReference>
<reference evidence="7 8" key="1">
    <citation type="submission" date="2024-06" db="EMBL/GenBank/DDBJ databases">
        <authorList>
            <person name="Pan Q."/>
            <person name="Wen M."/>
            <person name="Jouanno E."/>
            <person name="Zahm M."/>
            <person name="Klopp C."/>
            <person name="Cabau C."/>
            <person name="Louis A."/>
            <person name="Berthelot C."/>
            <person name="Parey E."/>
            <person name="Roest Crollius H."/>
            <person name="Montfort J."/>
            <person name="Robinson-Rechavi M."/>
            <person name="Bouchez O."/>
            <person name="Lampietro C."/>
            <person name="Lopez Roques C."/>
            <person name="Donnadieu C."/>
            <person name="Postlethwait J."/>
            <person name="Bobe J."/>
            <person name="Verreycken H."/>
            <person name="Guiguen Y."/>
        </authorList>
    </citation>
    <scope>NUCLEOTIDE SEQUENCE [LARGE SCALE GENOMIC DNA]</scope>
    <source>
        <strain evidence="7">Up_M1</strain>
        <tissue evidence="7">Testis</tissue>
    </source>
</reference>
<evidence type="ECO:0000313" key="7">
    <source>
        <dbReference type="EMBL" id="KAL0984484.1"/>
    </source>
</evidence>
<protein>
    <recommendedName>
        <fullName evidence="6">THAP-type domain-containing protein</fullName>
    </recommendedName>
</protein>
<accession>A0ABD0X039</accession>
<evidence type="ECO:0000313" key="8">
    <source>
        <dbReference type="Proteomes" id="UP001557470"/>
    </source>
</evidence>
<organism evidence="7 8">
    <name type="scientific">Umbra pygmaea</name>
    <name type="common">Eastern mudminnow</name>
    <dbReference type="NCBI Taxonomy" id="75934"/>
    <lineage>
        <taxon>Eukaryota</taxon>
        <taxon>Metazoa</taxon>
        <taxon>Chordata</taxon>
        <taxon>Craniata</taxon>
        <taxon>Vertebrata</taxon>
        <taxon>Euteleostomi</taxon>
        <taxon>Actinopterygii</taxon>
        <taxon>Neopterygii</taxon>
        <taxon>Teleostei</taxon>
        <taxon>Protacanthopterygii</taxon>
        <taxon>Esociformes</taxon>
        <taxon>Umbridae</taxon>
        <taxon>Umbra</taxon>
    </lineage>
</organism>
<keyword evidence="2" id="KW-0863">Zinc-finger</keyword>
<keyword evidence="4" id="KW-0238">DNA-binding</keyword>
<evidence type="ECO:0000259" key="6">
    <source>
        <dbReference type="Pfam" id="PF05485"/>
    </source>
</evidence>
<evidence type="ECO:0000256" key="3">
    <source>
        <dbReference type="ARBA" id="ARBA00022833"/>
    </source>
</evidence>
<feature type="domain" description="THAP-type" evidence="6">
    <location>
        <begin position="131"/>
        <end position="190"/>
    </location>
</feature>
<dbReference type="AlphaFoldDB" id="A0ABD0X039"/>
<dbReference type="GO" id="GO:0003677">
    <property type="term" value="F:DNA binding"/>
    <property type="evidence" value="ECO:0007669"/>
    <property type="project" value="UniProtKB-KW"/>
</dbReference>
<sequence>MSKIERLNARVAKLLTVAVNEVLDIVKETVSEYQEKTARTQRENESLRRRLQELQERLKKETAGVAQNVAGQLELQNCKQEFSLVEETELFPSEEELTDILSPESHDGFTGERTFGSQVFACKPPLGLKKSRQSNESAVQFFRFPSDARLKQWISDFHRQAGQEEAEGHRCAYHFQISTTLVSKERKELRHTDQVGIQTE</sequence>
<keyword evidence="8" id="KW-1185">Reference proteome</keyword>
<dbReference type="EMBL" id="JAGEUA010000004">
    <property type="protein sequence ID" value="KAL0984484.1"/>
    <property type="molecule type" value="Genomic_DNA"/>
</dbReference>
<feature type="coiled-coil region" evidence="5">
    <location>
        <begin position="23"/>
        <end position="64"/>
    </location>
</feature>
<evidence type="ECO:0000256" key="2">
    <source>
        <dbReference type="ARBA" id="ARBA00022771"/>
    </source>
</evidence>
<dbReference type="Pfam" id="PF05485">
    <property type="entry name" value="THAP"/>
    <property type="match status" value="1"/>
</dbReference>